<dbReference type="KEGG" id="trg:TRUGW13939_09703"/>
<evidence type="ECO:0000313" key="3">
    <source>
        <dbReference type="EMBL" id="QKX62542.1"/>
    </source>
</evidence>
<dbReference type="Pfam" id="PF24494">
    <property type="entry name" value="DUF7587"/>
    <property type="match status" value="1"/>
</dbReference>
<evidence type="ECO:0000313" key="4">
    <source>
        <dbReference type="Proteomes" id="UP000509510"/>
    </source>
</evidence>
<dbReference type="InterPro" id="IPR056009">
    <property type="entry name" value="DUF7587"/>
</dbReference>
<gene>
    <name evidence="3" type="ORF">TRUGW13939_09703</name>
</gene>
<protein>
    <recommendedName>
        <fullName evidence="2">DUF7587 domain-containing protein</fullName>
    </recommendedName>
</protein>
<feature type="region of interest" description="Disordered" evidence="1">
    <location>
        <begin position="228"/>
        <end position="271"/>
    </location>
</feature>
<evidence type="ECO:0000259" key="2">
    <source>
        <dbReference type="Pfam" id="PF24494"/>
    </source>
</evidence>
<dbReference type="AlphaFoldDB" id="A0A7H8R828"/>
<feature type="domain" description="DUF7587" evidence="2">
    <location>
        <begin position="73"/>
        <end position="183"/>
    </location>
</feature>
<dbReference type="EMBL" id="CP055902">
    <property type="protein sequence ID" value="QKX62542.1"/>
    <property type="molecule type" value="Genomic_DNA"/>
</dbReference>
<keyword evidence="4" id="KW-1185">Reference proteome</keyword>
<feature type="compositionally biased region" description="Acidic residues" evidence="1">
    <location>
        <begin position="250"/>
        <end position="268"/>
    </location>
</feature>
<dbReference type="Proteomes" id="UP000509510">
    <property type="component" value="Chromosome V"/>
</dbReference>
<organism evidence="3 4">
    <name type="scientific">Talaromyces rugulosus</name>
    <name type="common">Penicillium rugulosum</name>
    <dbReference type="NCBI Taxonomy" id="121627"/>
    <lineage>
        <taxon>Eukaryota</taxon>
        <taxon>Fungi</taxon>
        <taxon>Dikarya</taxon>
        <taxon>Ascomycota</taxon>
        <taxon>Pezizomycotina</taxon>
        <taxon>Eurotiomycetes</taxon>
        <taxon>Eurotiomycetidae</taxon>
        <taxon>Eurotiales</taxon>
        <taxon>Trichocomaceae</taxon>
        <taxon>Talaromyces</taxon>
        <taxon>Talaromyces sect. Islandici</taxon>
    </lineage>
</organism>
<sequence length="280" mass="32185">MSPMSTVDREVVLSLLRSLSNPFLAIEEDQHPWSINRFPVFERPFLRTWDLMSGSQPDQGNRMQSRAPRQRLDTIDTRVQSLTTHADHGDWTPTPFISFTVSKIALQSLANYREGRRGTQTITVVNPNARIAKGLPVLDMMNEMDYYDVPNPYGRISYFEDHYLCLWEITDDEIVGHWDWGDLSKNDYWFEEIIIPAFREHDERASIAPLRGGTFDLSDLLNELPGVDISPDPEISSGHSSFEDGLSTSFDDELDWSDTDDEAEEANATDDMFKILEEDW</sequence>
<dbReference type="RefSeq" id="XP_035348716.1">
    <property type="nucleotide sequence ID" value="XM_035492823.1"/>
</dbReference>
<accession>A0A7H8R828</accession>
<reference evidence="4" key="1">
    <citation type="submission" date="2020-06" db="EMBL/GenBank/DDBJ databases">
        <title>A chromosome-scale genome assembly of Talaromyces rugulosus W13939.</title>
        <authorList>
            <person name="Wang B."/>
            <person name="Guo L."/>
            <person name="Ye K."/>
            <person name="Wang L."/>
        </authorList>
    </citation>
    <scope>NUCLEOTIDE SEQUENCE [LARGE SCALE GENOMIC DNA]</scope>
    <source>
        <strain evidence="4">W13939</strain>
    </source>
</reference>
<name>A0A7H8R828_TALRU</name>
<dbReference type="OrthoDB" id="3483554at2759"/>
<evidence type="ECO:0000256" key="1">
    <source>
        <dbReference type="SAM" id="MobiDB-lite"/>
    </source>
</evidence>
<proteinExistence type="predicted"/>
<dbReference type="GeneID" id="55997186"/>